<evidence type="ECO:0000313" key="3">
    <source>
        <dbReference type="Proteomes" id="UP000295281"/>
    </source>
</evidence>
<gene>
    <name evidence="2" type="ORF">EV190_11657</name>
</gene>
<reference evidence="2 3" key="1">
    <citation type="submission" date="2019-03" db="EMBL/GenBank/DDBJ databases">
        <title>Genomic Encyclopedia of Type Strains, Phase IV (KMG-IV): sequencing the most valuable type-strain genomes for metagenomic binning, comparative biology and taxonomic classification.</title>
        <authorList>
            <person name="Goeker M."/>
        </authorList>
    </citation>
    <scope>NUCLEOTIDE SEQUENCE [LARGE SCALE GENOMIC DNA]</scope>
    <source>
        <strain evidence="2 3">DSM 46770</strain>
    </source>
</reference>
<proteinExistence type="predicted"/>
<dbReference type="Proteomes" id="UP000295281">
    <property type="component" value="Unassembled WGS sequence"/>
</dbReference>
<evidence type="ECO:0000256" key="1">
    <source>
        <dbReference type="SAM" id="MobiDB-lite"/>
    </source>
</evidence>
<accession>A0A4R6UQF6</accession>
<organism evidence="2 3">
    <name type="scientific">Actinorugispora endophytica</name>
    <dbReference type="NCBI Taxonomy" id="1605990"/>
    <lineage>
        <taxon>Bacteria</taxon>
        <taxon>Bacillati</taxon>
        <taxon>Actinomycetota</taxon>
        <taxon>Actinomycetes</taxon>
        <taxon>Streptosporangiales</taxon>
        <taxon>Nocardiopsidaceae</taxon>
        <taxon>Actinorugispora</taxon>
    </lineage>
</organism>
<name>A0A4R6UQF6_9ACTN</name>
<feature type="compositionally biased region" description="Low complexity" evidence="1">
    <location>
        <begin position="32"/>
        <end position="50"/>
    </location>
</feature>
<evidence type="ECO:0000313" key="2">
    <source>
        <dbReference type="EMBL" id="TDQ49261.1"/>
    </source>
</evidence>
<dbReference type="RefSeq" id="WP_166655486.1">
    <property type="nucleotide sequence ID" value="NZ_SNYN01000016.1"/>
</dbReference>
<sequence>MRLVRSLVMPWAALPSFLAPPPRRVARHARTSRPAATRPAVPRTAAPRTAVPGVPSPRRPGWARPLARTVAVPPDRVRFAEVARAHRALWALSYDPAQGASFQARHRVIGTLVVAASDLEALDFALAEFVAPSHARGYLARHRGGGGVVRRASAVV</sequence>
<protein>
    <submittedName>
        <fullName evidence="2">Uncharacterized protein</fullName>
    </submittedName>
</protein>
<feature type="region of interest" description="Disordered" evidence="1">
    <location>
        <begin position="23"/>
        <end position="62"/>
    </location>
</feature>
<keyword evidence="3" id="KW-1185">Reference proteome</keyword>
<dbReference type="AlphaFoldDB" id="A0A4R6UQF6"/>
<dbReference type="EMBL" id="SNYN01000016">
    <property type="protein sequence ID" value="TDQ49261.1"/>
    <property type="molecule type" value="Genomic_DNA"/>
</dbReference>
<comment type="caution">
    <text evidence="2">The sequence shown here is derived from an EMBL/GenBank/DDBJ whole genome shotgun (WGS) entry which is preliminary data.</text>
</comment>